<name>A0AA88T4M4_TACVA</name>
<reference evidence="1" key="1">
    <citation type="submission" date="2023-08" db="EMBL/GenBank/DDBJ databases">
        <title>Pelteobagrus vachellii genome.</title>
        <authorList>
            <person name="Liu H."/>
        </authorList>
    </citation>
    <scope>NUCLEOTIDE SEQUENCE</scope>
    <source>
        <strain evidence="1">PRFRI_2022a</strain>
        <tissue evidence="1">Muscle</tissue>
    </source>
</reference>
<dbReference type="AlphaFoldDB" id="A0AA88T4M4"/>
<evidence type="ECO:0000313" key="2">
    <source>
        <dbReference type="Proteomes" id="UP001187315"/>
    </source>
</evidence>
<dbReference type="EMBL" id="JAVHJS010000003">
    <property type="protein sequence ID" value="KAK2863877.1"/>
    <property type="molecule type" value="Genomic_DNA"/>
</dbReference>
<gene>
    <name evidence="1" type="ORF">Q7C36_003031</name>
</gene>
<evidence type="ECO:0000313" key="1">
    <source>
        <dbReference type="EMBL" id="KAK2863877.1"/>
    </source>
</evidence>
<keyword evidence="2" id="KW-1185">Reference proteome</keyword>
<organism evidence="1 2">
    <name type="scientific">Tachysurus vachellii</name>
    <name type="common">Darkbarbel catfish</name>
    <name type="synonym">Pelteobagrus vachellii</name>
    <dbReference type="NCBI Taxonomy" id="175792"/>
    <lineage>
        <taxon>Eukaryota</taxon>
        <taxon>Metazoa</taxon>
        <taxon>Chordata</taxon>
        <taxon>Craniata</taxon>
        <taxon>Vertebrata</taxon>
        <taxon>Euteleostomi</taxon>
        <taxon>Actinopterygii</taxon>
        <taxon>Neopterygii</taxon>
        <taxon>Teleostei</taxon>
        <taxon>Ostariophysi</taxon>
        <taxon>Siluriformes</taxon>
        <taxon>Bagridae</taxon>
        <taxon>Tachysurus</taxon>
    </lineage>
</organism>
<dbReference type="Proteomes" id="UP001187315">
    <property type="component" value="Unassembled WGS sequence"/>
</dbReference>
<sequence length="136" mass="15115">MVLPTGTVVMAPCIQSCTEDSCQTDSSVTFPSTRNAPDIYLPSSSFPDFLNSDTSACVRVSSHRSRSLLLTCVFTLLGKLTAQKDHGGLHLERSSSFWLCVQDWRSVWLQNETEATLRPASLTLLVRFMYKCLPHA</sequence>
<comment type="caution">
    <text evidence="1">The sequence shown here is derived from an EMBL/GenBank/DDBJ whole genome shotgun (WGS) entry which is preliminary data.</text>
</comment>
<protein>
    <submittedName>
        <fullName evidence="1">Uncharacterized protein</fullName>
    </submittedName>
</protein>
<proteinExistence type="predicted"/>
<accession>A0AA88T4M4</accession>